<dbReference type="Pfam" id="PF13906">
    <property type="entry name" value="AA_permease_C"/>
    <property type="match status" value="1"/>
</dbReference>
<protein>
    <recommendedName>
        <fullName evidence="7">Cationic amino acid transporter C-terminal domain-containing protein</fullName>
    </recommendedName>
</protein>
<dbReference type="PANTHER" id="PTHR43243">
    <property type="entry name" value="INNER MEMBRANE TRANSPORTER YGJI-RELATED"/>
    <property type="match status" value="1"/>
</dbReference>
<name>A0A383VL19_TETOB</name>
<evidence type="ECO:0000256" key="1">
    <source>
        <dbReference type="ARBA" id="ARBA00004141"/>
    </source>
</evidence>
<organism evidence="8 9">
    <name type="scientific">Tetradesmus obliquus</name>
    <name type="common">Green alga</name>
    <name type="synonym">Acutodesmus obliquus</name>
    <dbReference type="NCBI Taxonomy" id="3088"/>
    <lineage>
        <taxon>Eukaryota</taxon>
        <taxon>Viridiplantae</taxon>
        <taxon>Chlorophyta</taxon>
        <taxon>core chlorophytes</taxon>
        <taxon>Chlorophyceae</taxon>
        <taxon>CS clade</taxon>
        <taxon>Sphaeropleales</taxon>
        <taxon>Scenedesmaceae</taxon>
        <taxon>Tetradesmus</taxon>
    </lineage>
</organism>
<dbReference type="AlphaFoldDB" id="A0A383VL19"/>
<dbReference type="GO" id="GO:0015171">
    <property type="term" value="F:amino acid transmembrane transporter activity"/>
    <property type="evidence" value="ECO:0007669"/>
    <property type="project" value="TreeGrafter"/>
</dbReference>
<feature type="transmembrane region" description="Helical" evidence="6">
    <location>
        <begin position="371"/>
        <end position="394"/>
    </location>
</feature>
<feature type="transmembrane region" description="Helical" evidence="6">
    <location>
        <begin position="400"/>
        <end position="420"/>
    </location>
</feature>
<feature type="transmembrane region" description="Helical" evidence="6">
    <location>
        <begin position="432"/>
        <end position="449"/>
    </location>
</feature>
<dbReference type="EMBL" id="FNXT01000690">
    <property type="protein sequence ID" value="SZX66237.1"/>
    <property type="molecule type" value="Genomic_DNA"/>
</dbReference>
<keyword evidence="9" id="KW-1185">Reference proteome</keyword>
<dbReference type="Gene3D" id="1.20.1740.10">
    <property type="entry name" value="Amino acid/polyamine transporter I"/>
    <property type="match status" value="1"/>
</dbReference>
<feature type="domain" description="Cationic amino acid transporter C-terminal" evidence="7">
    <location>
        <begin position="428"/>
        <end position="477"/>
    </location>
</feature>
<evidence type="ECO:0000256" key="5">
    <source>
        <dbReference type="ARBA" id="ARBA00023136"/>
    </source>
</evidence>
<feature type="transmembrane region" description="Helical" evidence="6">
    <location>
        <begin position="182"/>
        <end position="203"/>
    </location>
</feature>
<dbReference type="PANTHER" id="PTHR43243:SF41">
    <property type="entry name" value="CATIONIC AMINO ACID TRANSPORTER 7, CHLOROPLASTIC"/>
    <property type="match status" value="1"/>
</dbReference>
<comment type="subcellular location">
    <subcellularLocation>
        <location evidence="1">Membrane</location>
        <topology evidence="1">Multi-pass membrane protein</topology>
    </subcellularLocation>
</comment>
<feature type="transmembrane region" description="Helical" evidence="6">
    <location>
        <begin position="455"/>
        <end position="475"/>
    </location>
</feature>
<evidence type="ECO:0000256" key="6">
    <source>
        <dbReference type="SAM" id="Phobius"/>
    </source>
</evidence>
<dbReference type="PIRSF" id="PIRSF006060">
    <property type="entry name" value="AA_transporter"/>
    <property type="match status" value="1"/>
</dbReference>
<feature type="transmembrane region" description="Helical" evidence="6">
    <location>
        <begin position="215"/>
        <end position="244"/>
    </location>
</feature>
<dbReference type="Pfam" id="PF13520">
    <property type="entry name" value="AA_permease_2"/>
    <property type="match status" value="1"/>
</dbReference>
<dbReference type="GO" id="GO:0005886">
    <property type="term" value="C:plasma membrane"/>
    <property type="evidence" value="ECO:0007669"/>
    <property type="project" value="TreeGrafter"/>
</dbReference>
<accession>A0A383VL19</accession>
<gene>
    <name evidence="8" type="ORF">BQ4739_LOCUS6673</name>
</gene>
<feature type="transmembrane region" description="Helical" evidence="6">
    <location>
        <begin position="118"/>
        <end position="135"/>
    </location>
</feature>
<proteinExistence type="inferred from homology"/>
<feature type="transmembrane region" description="Helical" evidence="6">
    <location>
        <begin position="264"/>
        <end position="290"/>
    </location>
</feature>
<dbReference type="InterPro" id="IPR029485">
    <property type="entry name" value="CAT_C"/>
</dbReference>
<evidence type="ECO:0000256" key="4">
    <source>
        <dbReference type="ARBA" id="ARBA00022989"/>
    </source>
</evidence>
<feature type="transmembrane region" description="Helical" evidence="6">
    <location>
        <begin position="72"/>
        <end position="98"/>
    </location>
</feature>
<feature type="transmembrane region" description="Helical" evidence="6">
    <location>
        <begin position="142"/>
        <end position="162"/>
    </location>
</feature>
<dbReference type="Proteomes" id="UP000256970">
    <property type="component" value="Unassembled WGS sequence"/>
</dbReference>
<evidence type="ECO:0000256" key="3">
    <source>
        <dbReference type="ARBA" id="ARBA00022692"/>
    </source>
</evidence>
<keyword evidence="3 6" id="KW-0812">Transmembrane</keyword>
<evidence type="ECO:0000313" key="8">
    <source>
        <dbReference type="EMBL" id="SZX66237.1"/>
    </source>
</evidence>
<feature type="transmembrane region" description="Helical" evidence="6">
    <location>
        <begin position="311"/>
        <end position="332"/>
    </location>
</feature>
<evidence type="ECO:0000313" key="9">
    <source>
        <dbReference type="Proteomes" id="UP000256970"/>
    </source>
</evidence>
<reference evidence="8 9" key="1">
    <citation type="submission" date="2016-10" db="EMBL/GenBank/DDBJ databases">
        <authorList>
            <person name="Cai Z."/>
        </authorList>
    </citation>
    <scope>NUCLEOTIDE SEQUENCE [LARGE SCALE GENOMIC DNA]</scope>
</reference>
<evidence type="ECO:0000256" key="2">
    <source>
        <dbReference type="ARBA" id="ARBA00008572"/>
    </source>
</evidence>
<feature type="transmembrane region" description="Helical" evidence="6">
    <location>
        <begin position="338"/>
        <end position="359"/>
    </location>
</feature>
<comment type="similarity">
    <text evidence="2">Belongs to the amino acid-polyamine-organocation (APC) superfamily. Cationic amino acid transporter (CAT) (TC 2.A.3.3) family.</text>
</comment>
<evidence type="ECO:0000259" key="7">
    <source>
        <dbReference type="Pfam" id="PF13906"/>
    </source>
</evidence>
<keyword evidence="5 6" id="KW-0472">Membrane</keyword>
<sequence>MLGTGMIIGAGIFVSTGAAAQSLAGPAVVISFIVAGVSSLLSALCYSEFAAEFPLAGGAYNYISMSLGELPAWLVVTTLILEYILAGAAVSRAFSAYFATLIGKPTRFFTIPYGGYDIDFMAGGLVVACCTLLVFTTAGGSWFNICVTGTQIVLILIILIAGFSKASTAHLTPFMPFGVNGIFQGASFVFFSFIGFDCVSTLAEEVKNPAVDMPVGIVGCISFVTVVYCLMALCIVMMVPYHMIDPRASFATAFTQVGLPWGQYLVGLGAVLGIVTGVLVTFMGVARIITSTARTHLLFGFLGRINSRTGTPVWSTLFAMVAALPLAVLSSLDVLIDMVSAGTLMVFGVVAIALIWKRVYNWEMPFKTQMLPFSLMMVMALASIAFACVCGLLTGTGRIVGLAVTAGILLICCIIMHLTCHQYSRPSYRAPFFPYLPVVSLLLNSFLMSSLPANAYMQLAIFFGVVTAFYVFYSIHSASTFDKKSQRGMIGSQMVGSRMGSAMRGPSVLLAYKAPSHTAPMQGRWNGGVVLLPEDNEE</sequence>
<dbReference type="STRING" id="3088.A0A383VL19"/>
<dbReference type="InterPro" id="IPR002293">
    <property type="entry name" value="AA/rel_permease1"/>
</dbReference>
<feature type="transmembrane region" description="Helical" evidence="6">
    <location>
        <begin position="30"/>
        <end position="51"/>
    </location>
</feature>
<keyword evidence="4 6" id="KW-1133">Transmembrane helix</keyword>